<sequence>MLFEETMMKIIVIHDDINWLHSDPSGGHPENPYRLERLLDSLRSSVQPDLCEFSRTIDPLRKVLKNIHSDEYVDYIERECSKGFHYIDQDTYVTQHTFNIALRYSTTIWVYASKSFEENRLVLALPRPPGHHAGYSGRAMGAPTLGFCIFNHSAVADSALLEKTKPILHIDFDAHHGNGTQDIFWNDARVIHVDIHQHGLYPGTGWVDDIGGKDAKGSKINIPLPPYSGDAEFIWVVENIIKQLISTYRFEAIVVSAGFDSYVNDGLAELEFTEDSFTYIGNTLYEYYRKGVVKTIVSVLEGGYGRGLKYGFSSFVKALMGFKKINKRFVKPPPPKIYEKLRSILREYHGINIVE</sequence>
<evidence type="ECO:0000259" key="1">
    <source>
        <dbReference type="Pfam" id="PF00850"/>
    </source>
</evidence>
<comment type="caution">
    <text evidence="2">The sequence shown here is derived from an EMBL/GenBank/DDBJ whole genome shotgun (WGS) entry which is preliminary data.</text>
</comment>
<dbReference type="InterPro" id="IPR023801">
    <property type="entry name" value="His_deacetylse_dom"/>
</dbReference>
<dbReference type="InterPro" id="IPR037138">
    <property type="entry name" value="His_deacetylse_dom_sf"/>
</dbReference>
<dbReference type="PANTHER" id="PTHR10625:SF10">
    <property type="entry name" value="HISTONE DEACETYLASE HDAC1"/>
    <property type="match status" value="1"/>
</dbReference>
<dbReference type="AlphaFoldDB" id="A0A7C4NLN1"/>
<dbReference type="GO" id="GO:0004407">
    <property type="term" value="F:histone deacetylase activity"/>
    <property type="evidence" value="ECO:0007669"/>
    <property type="project" value="TreeGrafter"/>
</dbReference>
<proteinExistence type="predicted"/>
<reference evidence="2" key="1">
    <citation type="journal article" date="2020" name="mSystems">
        <title>Genome- and Community-Level Interaction Insights into Carbon Utilization and Element Cycling Functions of Hydrothermarchaeota in Hydrothermal Sediment.</title>
        <authorList>
            <person name="Zhou Z."/>
            <person name="Liu Y."/>
            <person name="Xu W."/>
            <person name="Pan J."/>
            <person name="Luo Z.H."/>
            <person name="Li M."/>
        </authorList>
    </citation>
    <scope>NUCLEOTIDE SEQUENCE [LARGE SCALE GENOMIC DNA]</scope>
    <source>
        <strain evidence="2">SpSt-648</strain>
    </source>
</reference>
<dbReference type="Gene3D" id="3.40.800.20">
    <property type="entry name" value="Histone deacetylase domain"/>
    <property type="match status" value="1"/>
</dbReference>
<accession>A0A7C4NLN1</accession>
<dbReference type="PRINTS" id="PR01270">
    <property type="entry name" value="HDASUPER"/>
</dbReference>
<dbReference type="Pfam" id="PF00850">
    <property type="entry name" value="Hist_deacetyl"/>
    <property type="match status" value="1"/>
</dbReference>
<dbReference type="SUPFAM" id="SSF52768">
    <property type="entry name" value="Arginase/deacetylase"/>
    <property type="match status" value="1"/>
</dbReference>
<dbReference type="GO" id="GO:0040029">
    <property type="term" value="P:epigenetic regulation of gene expression"/>
    <property type="evidence" value="ECO:0007669"/>
    <property type="project" value="TreeGrafter"/>
</dbReference>
<dbReference type="InterPro" id="IPR000286">
    <property type="entry name" value="HDACs"/>
</dbReference>
<organism evidence="2">
    <name type="scientific">Staphylothermus marinus</name>
    <dbReference type="NCBI Taxonomy" id="2280"/>
    <lineage>
        <taxon>Archaea</taxon>
        <taxon>Thermoproteota</taxon>
        <taxon>Thermoprotei</taxon>
        <taxon>Desulfurococcales</taxon>
        <taxon>Desulfurococcaceae</taxon>
        <taxon>Staphylothermus</taxon>
    </lineage>
</organism>
<dbReference type="EMBL" id="DTBP01000017">
    <property type="protein sequence ID" value="HGQ73945.1"/>
    <property type="molecule type" value="Genomic_DNA"/>
</dbReference>
<dbReference type="InterPro" id="IPR023696">
    <property type="entry name" value="Ureohydrolase_dom_sf"/>
</dbReference>
<dbReference type="CDD" id="cd09992">
    <property type="entry name" value="HDAC_classII"/>
    <property type="match status" value="1"/>
</dbReference>
<name>A0A7C4NLN1_STAMA</name>
<feature type="domain" description="Histone deacetylase" evidence="1">
    <location>
        <begin position="28"/>
        <end position="306"/>
    </location>
</feature>
<gene>
    <name evidence="2" type="ORF">ENU20_02575</name>
</gene>
<dbReference type="PANTHER" id="PTHR10625">
    <property type="entry name" value="HISTONE DEACETYLASE HDAC1-RELATED"/>
    <property type="match status" value="1"/>
</dbReference>
<evidence type="ECO:0000313" key="2">
    <source>
        <dbReference type="EMBL" id="HGQ73945.1"/>
    </source>
</evidence>
<protein>
    <submittedName>
        <fullName evidence="2">Histone deacetylase</fullName>
    </submittedName>
</protein>